<protein>
    <recommendedName>
        <fullName evidence="4">Reverse transcriptase</fullName>
    </recommendedName>
</protein>
<proteinExistence type="predicted"/>
<evidence type="ECO:0000313" key="1">
    <source>
        <dbReference type="EMBL" id="CAH2083313.1"/>
    </source>
</evidence>
<dbReference type="Gene3D" id="3.60.10.10">
    <property type="entry name" value="Endonuclease/exonuclease/phosphatase"/>
    <property type="match status" value="1"/>
</dbReference>
<dbReference type="EMBL" id="CAKOGL010000015">
    <property type="protein sequence ID" value="CAH2095064.1"/>
    <property type="molecule type" value="Genomic_DNA"/>
</dbReference>
<keyword evidence="3" id="KW-1185">Reference proteome</keyword>
<dbReference type="SUPFAM" id="SSF56219">
    <property type="entry name" value="DNase I-like"/>
    <property type="match status" value="1"/>
</dbReference>
<dbReference type="Proteomes" id="UP001153954">
    <property type="component" value="Unassembled WGS sequence"/>
</dbReference>
<name>A0AAU9TCT8_EUPED</name>
<sequence length="73" mass="8605">MAVNIYYQNVRGLRTKTEDVLTNVLINSYNVIVFTETWLNSNVTNSEFIDKRYTVYRRDRLCSETTKKDGGEF</sequence>
<evidence type="ECO:0008006" key="4">
    <source>
        <dbReference type="Google" id="ProtNLM"/>
    </source>
</evidence>
<gene>
    <name evidence="2" type="ORF">EEDITHA_LOCUS10558</name>
    <name evidence="1" type="ORF">EEDITHA_LOCUS49</name>
</gene>
<evidence type="ECO:0000313" key="2">
    <source>
        <dbReference type="EMBL" id="CAH2095064.1"/>
    </source>
</evidence>
<accession>A0AAU9TCT8</accession>
<dbReference type="AlphaFoldDB" id="A0AAU9TCT8"/>
<reference evidence="1" key="1">
    <citation type="submission" date="2022-03" db="EMBL/GenBank/DDBJ databases">
        <authorList>
            <person name="Tunstrom K."/>
        </authorList>
    </citation>
    <scope>NUCLEOTIDE SEQUENCE</scope>
</reference>
<evidence type="ECO:0000313" key="3">
    <source>
        <dbReference type="Proteomes" id="UP001153954"/>
    </source>
</evidence>
<comment type="caution">
    <text evidence="1">The sequence shown here is derived from an EMBL/GenBank/DDBJ whole genome shotgun (WGS) entry which is preliminary data.</text>
</comment>
<dbReference type="EMBL" id="CAKOGL010000001">
    <property type="protein sequence ID" value="CAH2083313.1"/>
    <property type="molecule type" value="Genomic_DNA"/>
</dbReference>
<dbReference type="InterPro" id="IPR036691">
    <property type="entry name" value="Endo/exonu/phosph_ase_sf"/>
</dbReference>
<organism evidence="1 3">
    <name type="scientific">Euphydryas editha</name>
    <name type="common">Edith's checkerspot</name>
    <dbReference type="NCBI Taxonomy" id="104508"/>
    <lineage>
        <taxon>Eukaryota</taxon>
        <taxon>Metazoa</taxon>
        <taxon>Ecdysozoa</taxon>
        <taxon>Arthropoda</taxon>
        <taxon>Hexapoda</taxon>
        <taxon>Insecta</taxon>
        <taxon>Pterygota</taxon>
        <taxon>Neoptera</taxon>
        <taxon>Endopterygota</taxon>
        <taxon>Lepidoptera</taxon>
        <taxon>Glossata</taxon>
        <taxon>Ditrysia</taxon>
        <taxon>Papilionoidea</taxon>
        <taxon>Nymphalidae</taxon>
        <taxon>Nymphalinae</taxon>
        <taxon>Euphydryas</taxon>
    </lineage>
</organism>